<dbReference type="InterPro" id="IPR002347">
    <property type="entry name" value="SDR_fam"/>
</dbReference>
<dbReference type="KEGG" id="cpi:Cpin_6697"/>
<name>A0A979GZL7_CHIPD</name>
<dbReference type="Gene3D" id="3.40.50.720">
    <property type="entry name" value="NAD(P)-binding Rossmann-like Domain"/>
    <property type="match status" value="1"/>
</dbReference>
<dbReference type="OrthoDB" id="9804774at2"/>
<dbReference type="InterPro" id="IPR036291">
    <property type="entry name" value="NAD(P)-bd_dom_sf"/>
</dbReference>
<dbReference type="SUPFAM" id="SSF51735">
    <property type="entry name" value="NAD(P)-binding Rossmann-fold domains"/>
    <property type="match status" value="1"/>
</dbReference>
<reference evidence="4" key="1">
    <citation type="submission" date="2009-08" db="EMBL/GenBank/DDBJ databases">
        <title>The complete genome of Chitinophaga pinensis DSM 2588.</title>
        <authorList>
            <consortium name="US DOE Joint Genome Institute (JGI-PGF)"/>
            <person name="Lucas S."/>
            <person name="Copeland A."/>
            <person name="Lapidus A."/>
            <person name="Glavina del Rio T."/>
            <person name="Dalin E."/>
            <person name="Tice H."/>
            <person name="Bruce D."/>
            <person name="Goodwin L."/>
            <person name="Pitluck S."/>
            <person name="Kyrpides N."/>
            <person name="Mavromatis K."/>
            <person name="Ivanova N."/>
            <person name="Mikhailova N."/>
            <person name="Sims D."/>
            <person name="Meinche L."/>
            <person name="Brettin T."/>
            <person name="Detter J.C."/>
            <person name="Han C."/>
            <person name="Larimer F."/>
            <person name="Land M."/>
            <person name="Hauser L."/>
            <person name="Markowitz V."/>
            <person name="Cheng J.-F."/>
            <person name="Hugenholtz P."/>
            <person name="Woyke T."/>
            <person name="Wu D."/>
            <person name="Spring S."/>
            <person name="Klenk H.-P."/>
            <person name="Eisen J.A."/>
        </authorList>
    </citation>
    <scope>NUCLEOTIDE SEQUENCE [LARGE SCALE GENOMIC DNA]</scope>
    <source>
        <strain evidence="4">ATCC 43595 / DSM 2588 / LMG 13176 / NBRC 15968 / NCIMB 11800 / UQM 2034</strain>
    </source>
</reference>
<proteinExistence type="inferred from homology"/>
<reference evidence="3 4" key="2">
    <citation type="journal article" date="2010" name="Stand. Genomic Sci.">
        <title>Complete genome sequence of Chitinophaga pinensis type strain (UQM 2034).</title>
        <authorList>
            <person name="Glavina Del Rio T."/>
            <person name="Abt B."/>
            <person name="Spring S."/>
            <person name="Lapidus A."/>
            <person name="Nolan M."/>
            <person name="Tice H."/>
            <person name="Copeland A."/>
            <person name="Cheng J.F."/>
            <person name="Chen F."/>
            <person name="Bruce D."/>
            <person name="Goodwin L."/>
            <person name="Pitluck S."/>
            <person name="Ivanova N."/>
            <person name="Mavromatis K."/>
            <person name="Mikhailova N."/>
            <person name="Pati A."/>
            <person name="Chen A."/>
            <person name="Palaniappan K."/>
            <person name="Land M."/>
            <person name="Hauser L."/>
            <person name="Chang Y.J."/>
            <person name="Jeffries C.D."/>
            <person name="Chain P."/>
            <person name="Saunders E."/>
            <person name="Detter J.C."/>
            <person name="Brettin T."/>
            <person name="Rohde M."/>
            <person name="Goker M."/>
            <person name="Bristow J."/>
            <person name="Eisen J.A."/>
            <person name="Markowitz V."/>
            <person name="Hugenholtz P."/>
            <person name="Kyrpides N.C."/>
            <person name="Klenk H.P."/>
            <person name="Lucas S."/>
        </authorList>
    </citation>
    <scope>NUCLEOTIDE SEQUENCE [LARGE SCALE GENOMIC DNA]</scope>
    <source>
        <strain evidence="4">ATCC 43595 / DSM 2588 / LMG 13176 / NBRC 15968 / NCIMB 11800 / UQM 2034</strain>
    </source>
</reference>
<dbReference type="InterPro" id="IPR050259">
    <property type="entry name" value="SDR"/>
</dbReference>
<dbReference type="CDD" id="cd05233">
    <property type="entry name" value="SDR_c"/>
    <property type="match status" value="1"/>
</dbReference>
<evidence type="ECO:0000313" key="4">
    <source>
        <dbReference type="Proteomes" id="UP000002215"/>
    </source>
</evidence>
<dbReference type="Pfam" id="PF00106">
    <property type="entry name" value="adh_short"/>
    <property type="match status" value="1"/>
</dbReference>
<dbReference type="EMBL" id="CP001699">
    <property type="protein sequence ID" value="ACU64099.1"/>
    <property type="molecule type" value="Genomic_DNA"/>
</dbReference>
<dbReference type="AlphaFoldDB" id="A0A979GZL7"/>
<dbReference type="PANTHER" id="PTHR42879">
    <property type="entry name" value="3-OXOACYL-(ACYL-CARRIER-PROTEIN) REDUCTASE"/>
    <property type="match status" value="1"/>
</dbReference>
<protein>
    <submittedName>
        <fullName evidence="3">Short-chain dehydrogenase/reductase SDR</fullName>
    </submittedName>
</protein>
<dbReference type="Proteomes" id="UP000002215">
    <property type="component" value="Chromosome"/>
</dbReference>
<evidence type="ECO:0000256" key="1">
    <source>
        <dbReference type="ARBA" id="ARBA00006484"/>
    </source>
</evidence>
<dbReference type="FunFam" id="3.40.50.720:FF:000084">
    <property type="entry name" value="Short-chain dehydrogenase reductase"/>
    <property type="match status" value="1"/>
</dbReference>
<comment type="similarity">
    <text evidence="1 2">Belongs to the short-chain dehydrogenases/reductases (SDR) family.</text>
</comment>
<sequence>MELQLKGKTAFISGSTQGIGFAVAQQLLEEGAHVIINGRTKTRVDEAVRKLLSGAPEGNVSGVAADFGKEQDVRQLLETLPDVDILVNNVGVFALKDFGGITDSEWQSVFDVNVMSGVRLSRALLPAMIAKKWGRILFISSESGVNVPANMIHYGMTKTAMLSLSNGLSKLTRGTAVTVNTILGGPTYSDGVAGAVKQIAQASNTGEEEMKTAILQNTNPHSLLQRFIAPEEIAGIAAYLCSPLSAAINGAAIRADGGVLNTIL</sequence>
<dbReference type="GO" id="GO:0032787">
    <property type="term" value="P:monocarboxylic acid metabolic process"/>
    <property type="evidence" value="ECO:0007669"/>
    <property type="project" value="UniProtKB-ARBA"/>
</dbReference>
<gene>
    <name evidence="3" type="ordered locus">Cpin_6697</name>
</gene>
<dbReference type="InterPro" id="IPR020904">
    <property type="entry name" value="Sc_DH/Rdtase_CS"/>
</dbReference>
<evidence type="ECO:0000313" key="3">
    <source>
        <dbReference type="EMBL" id="ACU64099.1"/>
    </source>
</evidence>
<accession>A0A979GZL7</accession>
<dbReference type="PRINTS" id="PR00080">
    <property type="entry name" value="SDRFAMILY"/>
</dbReference>
<evidence type="ECO:0000256" key="2">
    <source>
        <dbReference type="RuleBase" id="RU000363"/>
    </source>
</evidence>
<dbReference type="PRINTS" id="PR00081">
    <property type="entry name" value="GDHRDH"/>
</dbReference>
<dbReference type="PROSITE" id="PS00061">
    <property type="entry name" value="ADH_SHORT"/>
    <property type="match status" value="1"/>
</dbReference>
<organism evidence="3 4">
    <name type="scientific">Chitinophaga pinensis (strain ATCC 43595 / DSM 2588 / LMG 13176 / NBRC 15968 / NCIMB 11800 / UQM 2034)</name>
    <dbReference type="NCBI Taxonomy" id="485918"/>
    <lineage>
        <taxon>Bacteria</taxon>
        <taxon>Pseudomonadati</taxon>
        <taxon>Bacteroidota</taxon>
        <taxon>Chitinophagia</taxon>
        <taxon>Chitinophagales</taxon>
        <taxon>Chitinophagaceae</taxon>
        <taxon>Chitinophaga</taxon>
    </lineage>
</organism>
<dbReference type="RefSeq" id="WP_012794262.1">
    <property type="nucleotide sequence ID" value="NC_013132.1"/>
</dbReference>